<sequence>MLQNLTADDVKEPVAVSAVDVIVSSLDMLERYEKKMAFLYQFLSSIKKDGEISLVVAFGEEGKW</sequence>
<name>A0A816JU11_BRANA</name>
<dbReference type="Proteomes" id="UP001295469">
    <property type="component" value="Chromosome C02"/>
</dbReference>
<dbReference type="AlphaFoldDB" id="A0A816JU11"/>
<gene>
    <name evidence="1" type="ORF">DARMORV10_C02P25400.1</name>
</gene>
<protein>
    <submittedName>
        <fullName evidence="1">(rape) hypothetical protein</fullName>
    </submittedName>
</protein>
<reference evidence="1" key="1">
    <citation type="submission" date="2021-01" db="EMBL/GenBank/DDBJ databases">
        <authorList>
            <consortium name="Genoscope - CEA"/>
            <person name="William W."/>
        </authorList>
    </citation>
    <scope>NUCLEOTIDE SEQUENCE</scope>
</reference>
<accession>A0A816JU11</accession>
<organism evidence="1">
    <name type="scientific">Brassica napus</name>
    <name type="common">Rape</name>
    <dbReference type="NCBI Taxonomy" id="3708"/>
    <lineage>
        <taxon>Eukaryota</taxon>
        <taxon>Viridiplantae</taxon>
        <taxon>Streptophyta</taxon>
        <taxon>Embryophyta</taxon>
        <taxon>Tracheophyta</taxon>
        <taxon>Spermatophyta</taxon>
        <taxon>Magnoliopsida</taxon>
        <taxon>eudicotyledons</taxon>
        <taxon>Gunneridae</taxon>
        <taxon>Pentapetalae</taxon>
        <taxon>rosids</taxon>
        <taxon>malvids</taxon>
        <taxon>Brassicales</taxon>
        <taxon>Brassicaceae</taxon>
        <taxon>Brassiceae</taxon>
        <taxon>Brassica</taxon>
    </lineage>
</organism>
<dbReference type="EMBL" id="HG994366">
    <property type="protein sequence ID" value="CAF1905274.1"/>
    <property type="molecule type" value="Genomic_DNA"/>
</dbReference>
<proteinExistence type="predicted"/>
<evidence type="ECO:0000313" key="1">
    <source>
        <dbReference type="EMBL" id="CAF1905274.1"/>
    </source>
</evidence>